<name>A0A6N2SJ53_9FIRM</name>
<feature type="transmembrane region" description="Helical" evidence="1">
    <location>
        <begin position="17"/>
        <end position="42"/>
    </location>
</feature>
<proteinExistence type="predicted"/>
<reference evidence="2" key="1">
    <citation type="submission" date="2019-11" db="EMBL/GenBank/DDBJ databases">
        <authorList>
            <person name="Feng L."/>
        </authorList>
    </citation>
    <scope>NUCLEOTIDE SEQUENCE</scope>
    <source>
        <strain evidence="2">CnexileLFYP112</strain>
    </source>
</reference>
<accession>A0A6N2SJ53</accession>
<organism evidence="2">
    <name type="scientific">[Clostridium] nexile</name>
    <dbReference type="NCBI Taxonomy" id="29361"/>
    <lineage>
        <taxon>Bacteria</taxon>
        <taxon>Bacillati</taxon>
        <taxon>Bacillota</taxon>
        <taxon>Clostridia</taxon>
        <taxon>Lachnospirales</taxon>
        <taxon>Lachnospiraceae</taxon>
        <taxon>Tyzzerella</taxon>
    </lineage>
</organism>
<protein>
    <recommendedName>
        <fullName evidence="3">Cytochrome C biosynthesis protein</fullName>
    </recommendedName>
</protein>
<keyword evidence="1" id="KW-1133">Transmembrane helix</keyword>
<keyword evidence="1" id="KW-0812">Transmembrane</keyword>
<evidence type="ECO:0000313" key="2">
    <source>
        <dbReference type="EMBL" id="VYS93152.1"/>
    </source>
</evidence>
<evidence type="ECO:0000256" key="1">
    <source>
        <dbReference type="SAM" id="Phobius"/>
    </source>
</evidence>
<sequence>MVEKAYRSMKTVGAGNIALGIIMAVVGVTAGILTIIGGARLLRNKKELTF</sequence>
<dbReference type="AlphaFoldDB" id="A0A6N2SJ53"/>
<keyword evidence="1" id="KW-0472">Membrane</keyword>
<gene>
    <name evidence="2" type="ORF">CNLFYP112_01343</name>
</gene>
<evidence type="ECO:0008006" key="3">
    <source>
        <dbReference type="Google" id="ProtNLM"/>
    </source>
</evidence>
<dbReference type="EMBL" id="CACRTG010000004">
    <property type="protein sequence ID" value="VYS93152.1"/>
    <property type="molecule type" value="Genomic_DNA"/>
</dbReference>